<evidence type="ECO:0000256" key="3">
    <source>
        <dbReference type="ARBA" id="ARBA00022605"/>
    </source>
</evidence>
<dbReference type="PANTHER" id="PTHR23342">
    <property type="entry name" value="N-ACETYLGLUTAMATE SYNTHASE"/>
    <property type="match status" value="1"/>
</dbReference>
<evidence type="ECO:0000256" key="6">
    <source>
        <dbReference type="ARBA" id="ARBA00022777"/>
    </source>
</evidence>
<dbReference type="OrthoDB" id="9803155at2"/>
<dbReference type="InterPro" id="IPR037528">
    <property type="entry name" value="ArgB"/>
</dbReference>
<evidence type="ECO:0000256" key="7">
    <source>
        <dbReference type="ARBA" id="ARBA00022840"/>
    </source>
</evidence>
<dbReference type="InterPro" id="IPR001057">
    <property type="entry name" value="Glu/AcGlu_kinase"/>
</dbReference>
<organism evidence="11 12">
    <name type="scientific">Paucidesulfovibrio gracilis DSM 16080</name>
    <dbReference type="NCBI Taxonomy" id="1121449"/>
    <lineage>
        <taxon>Bacteria</taxon>
        <taxon>Pseudomonadati</taxon>
        <taxon>Thermodesulfobacteriota</taxon>
        <taxon>Desulfovibrionia</taxon>
        <taxon>Desulfovibrionales</taxon>
        <taxon>Desulfovibrionaceae</taxon>
        <taxon>Paucidesulfovibrio</taxon>
    </lineage>
</organism>
<dbReference type="EC" id="2.7.2.8" evidence="9"/>
<evidence type="ECO:0000256" key="9">
    <source>
        <dbReference type="HAMAP-Rule" id="MF_00082"/>
    </source>
</evidence>
<accession>A0A1T4W8R1</accession>
<gene>
    <name evidence="9" type="primary">argB</name>
    <name evidence="11" type="ORF">SAMN02745704_00495</name>
</gene>
<feature type="binding site" evidence="9">
    <location>
        <position position="94"/>
    </location>
    <ligand>
        <name>substrate</name>
    </ligand>
</feature>
<dbReference type="HAMAP" id="MF_00082">
    <property type="entry name" value="ArgB"/>
    <property type="match status" value="1"/>
</dbReference>
<dbReference type="GO" id="GO:0003991">
    <property type="term" value="F:acetylglutamate kinase activity"/>
    <property type="evidence" value="ECO:0007669"/>
    <property type="project" value="UniProtKB-UniRule"/>
</dbReference>
<dbReference type="Proteomes" id="UP000190027">
    <property type="component" value="Unassembled WGS sequence"/>
</dbReference>
<proteinExistence type="inferred from homology"/>
<comment type="subcellular location">
    <subcellularLocation>
        <location evidence="9">Cytoplasm</location>
    </subcellularLocation>
</comment>
<feature type="binding site" evidence="9">
    <location>
        <position position="198"/>
    </location>
    <ligand>
        <name>substrate</name>
    </ligand>
</feature>
<feature type="binding site" evidence="9">
    <location>
        <begin position="72"/>
        <end position="73"/>
    </location>
    <ligand>
        <name>substrate</name>
    </ligand>
</feature>
<dbReference type="GO" id="GO:0042450">
    <property type="term" value="P:L-arginine biosynthetic process via ornithine"/>
    <property type="evidence" value="ECO:0007669"/>
    <property type="project" value="UniProtKB-UniRule"/>
</dbReference>
<feature type="site" description="Transition state stabilizer" evidence="9">
    <location>
        <position position="258"/>
    </location>
</feature>
<evidence type="ECO:0000259" key="10">
    <source>
        <dbReference type="Pfam" id="PF00696"/>
    </source>
</evidence>
<dbReference type="InterPro" id="IPR036393">
    <property type="entry name" value="AceGlu_kinase-like_sf"/>
</dbReference>
<dbReference type="AlphaFoldDB" id="A0A1T4W8R1"/>
<comment type="similarity">
    <text evidence="9">Belongs to the acetylglutamate kinase family. ArgB subfamily.</text>
</comment>
<feature type="domain" description="Aspartate/glutamate/uridylate kinase" evidence="10">
    <location>
        <begin position="32"/>
        <end position="277"/>
    </location>
</feature>
<dbReference type="Gene3D" id="3.40.1160.10">
    <property type="entry name" value="Acetylglutamate kinase-like"/>
    <property type="match status" value="1"/>
</dbReference>
<dbReference type="PRINTS" id="PR00474">
    <property type="entry name" value="GLU5KINASE"/>
</dbReference>
<dbReference type="SUPFAM" id="SSF53633">
    <property type="entry name" value="Carbamate kinase-like"/>
    <property type="match status" value="1"/>
</dbReference>
<comment type="pathway">
    <text evidence="1 9">Amino-acid biosynthesis; L-arginine biosynthesis; N(2)-acetyl-L-ornithine from L-glutamate: step 2/4.</text>
</comment>
<evidence type="ECO:0000256" key="1">
    <source>
        <dbReference type="ARBA" id="ARBA00004828"/>
    </source>
</evidence>
<dbReference type="FunFam" id="3.40.1160.10:FF:000004">
    <property type="entry name" value="Acetylglutamate kinase"/>
    <property type="match status" value="1"/>
</dbReference>
<evidence type="ECO:0000256" key="5">
    <source>
        <dbReference type="ARBA" id="ARBA00022741"/>
    </source>
</evidence>
<dbReference type="RefSeq" id="WP_078716082.1">
    <property type="nucleotide sequence ID" value="NZ_FUYC01000002.1"/>
</dbReference>
<keyword evidence="12" id="KW-1185">Reference proteome</keyword>
<dbReference type="NCBIfam" id="TIGR00761">
    <property type="entry name" value="argB"/>
    <property type="match status" value="1"/>
</dbReference>
<name>A0A1T4W8R1_9BACT</name>
<keyword evidence="3 9" id="KW-0028">Amino-acid biosynthesis</keyword>
<dbReference type="InterPro" id="IPR004662">
    <property type="entry name" value="AcgluKinase_fam"/>
</dbReference>
<keyword evidence="4 9" id="KW-0808">Transferase</keyword>
<evidence type="ECO:0000313" key="12">
    <source>
        <dbReference type="Proteomes" id="UP000190027"/>
    </source>
</evidence>
<evidence type="ECO:0000256" key="8">
    <source>
        <dbReference type="ARBA" id="ARBA00048141"/>
    </source>
</evidence>
<dbReference type="InterPro" id="IPR041727">
    <property type="entry name" value="NAGK-C"/>
</dbReference>
<keyword evidence="5 9" id="KW-0547">Nucleotide-binding</keyword>
<reference evidence="11 12" key="1">
    <citation type="submission" date="2017-02" db="EMBL/GenBank/DDBJ databases">
        <authorList>
            <person name="Peterson S.W."/>
        </authorList>
    </citation>
    <scope>NUCLEOTIDE SEQUENCE [LARGE SCALE GENOMIC DNA]</scope>
    <source>
        <strain evidence="11 12">DSM 16080</strain>
    </source>
</reference>
<evidence type="ECO:0000256" key="4">
    <source>
        <dbReference type="ARBA" id="ARBA00022679"/>
    </source>
</evidence>
<protein>
    <recommendedName>
        <fullName evidence="9">Acetylglutamate kinase</fullName>
        <ecNumber evidence="9">2.7.2.8</ecNumber>
    </recommendedName>
    <alternativeName>
        <fullName evidence="9">N-acetyl-L-glutamate 5-phosphotransferase</fullName>
    </alternativeName>
    <alternativeName>
        <fullName evidence="9">NAG kinase</fullName>
        <shortName evidence="9">NAGK</shortName>
    </alternativeName>
</protein>
<comment type="catalytic activity">
    <reaction evidence="8 9">
        <text>N-acetyl-L-glutamate + ATP = N-acetyl-L-glutamyl 5-phosphate + ADP</text>
        <dbReference type="Rhea" id="RHEA:14629"/>
        <dbReference type="ChEBI" id="CHEBI:30616"/>
        <dbReference type="ChEBI" id="CHEBI:44337"/>
        <dbReference type="ChEBI" id="CHEBI:57936"/>
        <dbReference type="ChEBI" id="CHEBI:456216"/>
        <dbReference type="EC" id="2.7.2.8"/>
    </reaction>
</comment>
<keyword evidence="9" id="KW-0963">Cytoplasm</keyword>
<sequence>MKRRTPRDKKRDSVQARLIMEALPYIRKFYKKTIVIKYGGHAMVDEQLKKSFALNVILLKYIGINPVIVHGGGPQIGKMLSALHIPSTFREGHRVTDQATMDVVEMVLVGKVNKQIVNLINLNGGKALGLSGKDGWLIRAEKKELAVSKEHATPELIDLGKVGQVSAVNVDLLNSLLRQDIIPVIAPVGVDTNGETYNINADSVASAVAAAVGAKRLHLLTDVEGLLDKEGRLLQSLTVPEAFEAIETGVATGGMIPKLHACLEAVTAGVDKAHILDGRLENAVLLELFTDEGIGTAILNDHADESPCNGPACTGVSPLPGGTRV</sequence>
<dbReference type="InterPro" id="IPR001048">
    <property type="entry name" value="Asp/Glu/Uridylate_kinase"/>
</dbReference>
<dbReference type="CDD" id="cd04250">
    <property type="entry name" value="AAK_NAGK-C"/>
    <property type="match status" value="1"/>
</dbReference>
<dbReference type="PIRSF" id="PIRSF000728">
    <property type="entry name" value="NAGK"/>
    <property type="match status" value="1"/>
</dbReference>
<keyword evidence="6 9" id="KW-0418">Kinase</keyword>
<keyword evidence="2 9" id="KW-0055">Arginine biosynthesis</keyword>
<keyword evidence="7 9" id="KW-0067">ATP-binding</keyword>
<evidence type="ECO:0000313" key="11">
    <source>
        <dbReference type="EMBL" id="SKA73587.1"/>
    </source>
</evidence>
<dbReference type="STRING" id="1121449.SAMN02745704_00495"/>
<dbReference type="EMBL" id="FUYC01000002">
    <property type="protein sequence ID" value="SKA73587.1"/>
    <property type="molecule type" value="Genomic_DNA"/>
</dbReference>
<evidence type="ECO:0000256" key="2">
    <source>
        <dbReference type="ARBA" id="ARBA00022571"/>
    </source>
</evidence>
<dbReference type="PANTHER" id="PTHR23342:SF0">
    <property type="entry name" value="N-ACETYLGLUTAMATE SYNTHASE, MITOCHONDRIAL"/>
    <property type="match status" value="1"/>
</dbReference>
<dbReference type="Pfam" id="PF00696">
    <property type="entry name" value="AA_kinase"/>
    <property type="match status" value="1"/>
</dbReference>
<comment type="function">
    <text evidence="9">Catalyzes the ATP-dependent phosphorylation of N-acetyl-L-glutamate.</text>
</comment>
<dbReference type="GO" id="GO:0005737">
    <property type="term" value="C:cytoplasm"/>
    <property type="evidence" value="ECO:0007669"/>
    <property type="project" value="UniProtKB-SubCell"/>
</dbReference>
<feature type="site" description="Transition state stabilizer" evidence="9">
    <location>
        <position position="37"/>
    </location>
</feature>
<dbReference type="UniPathway" id="UPA00068">
    <property type="reaction ID" value="UER00107"/>
</dbReference>
<dbReference type="GO" id="GO:0005524">
    <property type="term" value="F:ATP binding"/>
    <property type="evidence" value="ECO:0007669"/>
    <property type="project" value="UniProtKB-UniRule"/>
</dbReference>